<dbReference type="Pfam" id="PF00668">
    <property type="entry name" value="Condensation"/>
    <property type="match status" value="1"/>
</dbReference>
<evidence type="ECO:0000313" key="6">
    <source>
        <dbReference type="EMBL" id="VFT87053.1"/>
    </source>
</evidence>
<name>A0A485KPQ8_9STRA</name>
<proteinExistence type="predicted"/>
<dbReference type="Gene3D" id="3.30.559.10">
    <property type="entry name" value="Chloramphenicol acetyltransferase-like domain"/>
    <property type="match status" value="1"/>
</dbReference>
<keyword evidence="3" id="KW-0436">Ligase</keyword>
<dbReference type="InterPro" id="IPR036736">
    <property type="entry name" value="ACP-like_sf"/>
</dbReference>
<evidence type="ECO:0000313" key="7">
    <source>
        <dbReference type="Proteomes" id="UP000332933"/>
    </source>
</evidence>
<dbReference type="InterPro" id="IPR001242">
    <property type="entry name" value="Condensation_dom"/>
</dbReference>
<dbReference type="InterPro" id="IPR020806">
    <property type="entry name" value="PKS_PP-bd"/>
</dbReference>
<dbReference type="InterPro" id="IPR042099">
    <property type="entry name" value="ANL_N_sf"/>
</dbReference>
<dbReference type="NCBIfam" id="TIGR01733">
    <property type="entry name" value="AA-adenyl-dom"/>
    <property type="match status" value="2"/>
</dbReference>
<reference evidence="5" key="2">
    <citation type="submission" date="2019-06" db="EMBL/GenBank/DDBJ databases">
        <title>Genomics analysis of Aphanomyces spp. identifies a new class of oomycete effector associated with host adaptation.</title>
        <authorList>
            <person name="Gaulin E."/>
        </authorList>
    </citation>
    <scope>NUCLEOTIDE SEQUENCE</scope>
    <source>
        <strain evidence="5">CBS 578.67</strain>
    </source>
</reference>
<dbReference type="GO" id="GO:0016874">
    <property type="term" value="F:ligase activity"/>
    <property type="evidence" value="ECO:0007669"/>
    <property type="project" value="UniProtKB-KW"/>
</dbReference>
<keyword evidence="1" id="KW-0596">Phosphopantetheine</keyword>
<dbReference type="Gene3D" id="3.30.300.30">
    <property type="match status" value="2"/>
</dbReference>
<keyword evidence="2" id="KW-0597">Phosphoprotein</keyword>
<accession>A0A485KPQ8</accession>
<dbReference type="InterPro" id="IPR000873">
    <property type="entry name" value="AMP-dep_synth/lig_dom"/>
</dbReference>
<dbReference type="SUPFAM" id="SSF56801">
    <property type="entry name" value="Acetyl-CoA synthetase-like"/>
    <property type="match status" value="2"/>
</dbReference>
<keyword evidence="7" id="KW-1185">Reference proteome</keyword>
<dbReference type="InterPro" id="IPR010071">
    <property type="entry name" value="AA_adenyl_dom"/>
</dbReference>
<dbReference type="GO" id="GO:0044550">
    <property type="term" value="P:secondary metabolite biosynthetic process"/>
    <property type="evidence" value="ECO:0007669"/>
    <property type="project" value="TreeGrafter"/>
</dbReference>
<dbReference type="OrthoDB" id="78578at2759"/>
<dbReference type="SMART" id="SM00823">
    <property type="entry name" value="PKS_PP"/>
    <property type="match status" value="2"/>
</dbReference>
<dbReference type="EMBL" id="VJMH01005189">
    <property type="protein sequence ID" value="KAF0699250.1"/>
    <property type="molecule type" value="Genomic_DNA"/>
</dbReference>
<protein>
    <submittedName>
        <fullName evidence="6">Aste57867_10177 protein</fullName>
    </submittedName>
</protein>
<sequence length="1607" mass="173765">MCRVQQKTKTSLAVGPTVPLPYELLHHGFETHAKLHPSRRAVEYEDTWLSYGELDARANTLASELTALGVRVGSRVAVVMERCLEFPIGLLAVLKAGGVMMPLDATFPPARLQYILSDGNAVAVVSTNAHREHLANLDLEISFVCVDATALAANPAPFAQPCKATRNDEAYIVYTSGSTGKPKGVSVLHRGVVNATSIGVSDVGIVEGTRVMQFMAIGFDVCQWEIWSTLSAGATLVFRTADAFQSLQKVDVVMCTATALALFGHPITYPQLKSVLVGGEAIAAALKDLWSPFVSLFNCYGPSECAITTHIQKLTPDAHVAIGKPLHNVASYVLDDSQRPVPVGVVGEMYLGGICVSPAYINLPDQTAERFLADPFVGGDGRMFRTGDLGRLHPNGTFEILGRQDSQVKLKGYRIELDEVAQAMMEHPDVLAAAVLVKDKTHLVGYFSPSTVSVDALRETVSAHLPVYMTPAVWVGVDDMPQNVNGKIDKKALEALDVVLEVSDLETETERQMAAVWARVLQVDVREIGRNTSFFALGGDSISVVQVVAACRAMGLHLTSSALLTGSVLSKVAQSVVEVDDSFTWPQVNVAENVKEAIASEWSEKLLLTVDISIYPVTPLQAGMVFATAKDPSAYVEQEIIAIPSFDDGEKLKLAFSTVVARRDILRTTFVTTTNGTFQVVRRPDDAFHVPTVSASPVDAFAMADRERGFEIGDSYFVRFTIVHTNDDNRSFAVLTIHHALCDGWTISMLVDDLFDAVQGHALSERASFTRVVDFIEAQDKGVEEAYWRNYLAGVAPNPMIRSFPNNMSHPPAAENQTAAKMSSVSLADLSAAAKDAGVTVADVAKLAWAATLRKFTRQDDVVFGQVLANRDIPVPDADRILGPLLSTVPCRVRFDDAKLLASMLVELHADRSAMLSFTYASLLDIKKWGDVHGDLFDSLFVFQNLPPVSPVNGFRVLPATAPSIRTTEYAVEVLVEPSEVNLKTVVKYNPQLISSSVARLIVDEFDFTLSLLCTNLATQALASKCWELSPSQTQAIEAAAFGPDAALPFELLHHAYEARVKLHPKLVAVEYEGARLSYSELCGQANTVASRLAELGVRTRSRVAVVMERCLEFPVGLLATLQVGAAAVPLDATFPPSRLRFILSDANVVAVVTTSAFIDDMDKLGLNIPVVCADATTVAATSFLPLAVHAASRTDEAYVVYTSGSTGKPKGVPVLHQSAVNAVMYSGREVGIVEGARVLQFMAIGFDGFQADMWKSLAHGATLVLRGKDNLDALQTVDVVACTPTALSLLGDPTQYPRLKVVAVAGEACPPSLKDLWLPHVRFMNLYGPSECAIMTHFAELQHGAPTSIGKSFENVNCYILDYSQRPVPVGVVGEMYLGGICVSPAYINLPDQTAERFLADPFVGGDGRMFRTGDLGRLHPNGTFEILGRQDSQVKLKGYRIELDEVAQAMMEHPDVLAAAVLVKDKTHLVGYFSPSTVSVDALRETVSAHLPVYMTPAVWVGVDDMPHNVNGKIDKKALEALDVVLEVSDLETETERQMAAVWARVLQVDVREIGRNTSFFALGGDSISVVKVVTACKKVGLSIKVAQLVRAVQLSRAAAMAKKM</sequence>
<dbReference type="GO" id="GO:0043041">
    <property type="term" value="P:amino acid activation for nonribosomal peptide biosynthetic process"/>
    <property type="evidence" value="ECO:0007669"/>
    <property type="project" value="TreeGrafter"/>
</dbReference>
<dbReference type="Pfam" id="PF00550">
    <property type="entry name" value="PP-binding"/>
    <property type="match status" value="2"/>
</dbReference>
<organism evidence="6 7">
    <name type="scientific">Aphanomyces stellatus</name>
    <dbReference type="NCBI Taxonomy" id="120398"/>
    <lineage>
        <taxon>Eukaryota</taxon>
        <taxon>Sar</taxon>
        <taxon>Stramenopiles</taxon>
        <taxon>Oomycota</taxon>
        <taxon>Saprolegniomycetes</taxon>
        <taxon>Saprolegniales</taxon>
        <taxon>Verrucalvaceae</taxon>
        <taxon>Aphanomyces</taxon>
    </lineage>
</organism>
<dbReference type="PROSITE" id="PS50075">
    <property type="entry name" value="CARRIER"/>
    <property type="match status" value="2"/>
</dbReference>
<dbReference type="GO" id="GO:0005737">
    <property type="term" value="C:cytoplasm"/>
    <property type="evidence" value="ECO:0007669"/>
    <property type="project" value="TreeGrafter"/>
</dbReference>
<evidence type="ECO:0000259" key="4">
    <source>
        <dbReference type="PROSITE" id="PS50075"/>
    </source>
</evidence>
<feature type="domain" description="Carrier" evidence="4">
    <location>
        <begin position="504"/>
        <end position="580"/>
    </location>
</feature>
<gene>
    <name evidence="6" type="primary">Aste57867_10177</name>
    <name evidence="5" type="ORF">As57867_010138</name>
    <name evidence="6" type="ORF">ASTE57867_10177</name>
</gene>
<dbReference type="GO" id="GO:0031177">
    <property type="term" value="F:phosphopantetheine binding"/>
    <property type="evidence" value="ECO:0007669"/>
    <property type="project" value="InterPro"/>
</dbReference>
<dbReference type="SUPFAM" id="SSF52777">
    <property type="entry name" value="CoA-dependent acyltransferases"/>
    <property type="match status" value="2"/>
</dbReference>
<dbReference type="EMBL" id="CAADRA010005210">
    <property type="protein sequence ID" value="VFT87053.1"/>
    <property type="molecule type" value="Genomic_DNA"/>
</dbReference>
<feature type="domain" description="Carrier" evidence="4">
    <location>
        <begin position="1532"/>
        <end position="1607"/>
    </location>
</feature>
<evidence type="ECO:0000256" key="2">
    <source>
        <dbReference type="ARBA" id="ARBA00022553"/>
    </source>
</evidence>
<evidence type="ECO:0000256" key="1">
    <source>
        <dbReference type="ARBA" id="ARBA00022450"/>
    </source>
</evidence>
<evidence type="ECO:0000256" key="3">
    <source>
        <dbReference type="ARBA" id="ARBA00022598"/>
    </source>
</evidence>
<dbReference type="Gene3D" id="3.40.50.12780">
    <property type="entry name" value="N-terminal domain of ligase-like"/>
    <property type="match status" value="2"/>
</dbReference>
<dbReference type="Proteomes" id="UP000332933">
    <property type="component" value="Unassembled WGS sequence"/>
</dbReference>
<dbReference type="PROSITE" id="PS00455">
    <property type="entry name" value="AMP_BINDING"/>
    <property type="match status" value="2"/>
</dbReference>
<dbReference type="Gene3D" id="1.10.1200.10">
    <property type="entry name" value="ACP-like"/>
    <property type="match status" value="2"/>
</dbReference>
<dbReference type="InterPro" id="IPR023213">
    <property type="entry name" value="CAT-like_dom_sf"/>
</dbReference>
<dbReference type="InterPro" id="IPR020845">
    <property type="entry name" value="AMP-binding_CS"/>
</dbReference>
<dbReference type="InterPro" id="IPR045851">
    <property type="entry name" value="AMP-bd_C_sf"/>
</dbReference>
<dbReference type="PANTHER" id="PTHR45527:SF1">
    <property type="entry name" value="FATTY ACID SYNTHASE"/>
    <property type="match status" value="1"/>
</dbReference>
<dbReference type="InterPro" id="IPR009081">
    <property type="entry name" value="PP-bd_ACP"/>
</dbReference>
<dbReference type="Pfam" id="PF00501">
    <property type="entry name" value="AMP-binding"/>
    <property type="match status" value="2"/>
</dbReference>
<dbReference type="CDD" id="cd05930">
    <property type="entry name" value="A_NRPS"/>
    <property type="match status" value="2"/>
</dbReference>
<dbReference type="FunFam" id="3.40.50.980:FF:000001">
    <property type="entry name" value="Non-ribosomal peptide synthetase"/>
    <property type="match status" value="1"/>
</dbReference>
<reference evidence="6 7" key="1">
    <citation type="submission" date="2019-03" db="EMBL/GenBank/DDBJ databases">
        <authorList>
            <person name="Gaulin E."/>
            <person name="Dumas B."/>
        </authorList>
    </citation>
    <scope>NUCLEOTIDE SEQUENCE [LARGE SCALE GENOMIC DNA]</scope>
    <source>
        <strain evidence="6">CBS 568.67</strain>
    </source>
</reference>
<dbReference type="SUPFAM" id="SSF47336">
    <property type="entry name" value="ACP-like"/>
    <property type="match status" value="2"/>
</dbReference>
<evidence type="ECO:0000313" key="5">
    <source>
        <dbReference type="EMBL" id="KAF0699250.1"/>
    </source>
</evidence>
<dbReference type="CDD" id="cd19542">
    <property type="entry name" value="CT_NRPS-like"/>
    <property type="match status" value="1"/>
</dbReference>
<dbReference type="Gene3D" id="3.30.559.30">
    <property type="entry name" value="Nonribosomal peptide synthetase, condensation domain"/>
    <property type="match status" value="1"/>
</dbReference>
<dbReference type="PANTHER" id="PTHR45527">
    <property type="entry name" value="NONRIBOSOMAL PEPTIDE SYNTHETASE"/>
    <property type="match status" value="1"/>
</dbReference>